<evidence type="ECO:0000313" key="3">
    <source>
        <dbReference type="EMBL" id="BAT57081.1"/>
    </source>
</evidence>
<dbReference type="NCBIfam" id="TIGR02385">
    <property type="entry name" value="RelE_StbE"/>
    <property type="match status" value="1"/>
</dbReference>
<geneLocation type="plasmid" evidence="3">
    <name>pEntYN10</name>
</geneLocation>
<dbReference type="AlphaFoldDB" id="A0A0S3PMZ8"/>
<accession>A0A0S3PMZ8</accession>
<organism evidence="3">
    <name type="scientific">Escherichia coli O169:H41</name>
    <dbReference type="NCBI Taxonomy" id="1446701"/>
    <lineage>
        <taxon>Bacteria</taxon>
        <taxon>Pseudomonadati</taxon>
        <taxon>Pseudomonadota</taxon>
        <taxon>Gammaproteobacteria</taxon>
        <taxon>Enterobacterales</taxon>
        <taxon>Enterobacteriaceae</taxon>
        <taxon>Escherichia</taxon>
    </lineage>
</organism>
<comment type="similarity">
    <text evidence="1">Belongs to the RelE toxin family.</text>
</comment>
<name>A0A0S3PMZ8_ECOLX</name>
<dbReference type="EMBL" id="AP014654">
    <property type="protein sequence ID" value="BAT57081.1"/>
    <property type="molecule type" value="Genomic_DNA"/>
</dbReference>
<dbReference type="SUPFAM" id="SSF143011">
    <property type="entry name" value="RelE-like"/>
    <property type="match status" value="1"/>
</dbReference>
<keyword evidence="3" id="KW-0614">Plasmid</keyword>
<dbReference type="InterPro" id="IPR007712">
    <property type="entry name" value="RelE/ParE_toxin"/>
</dbReference>
<proteinExistence type="inferred from homology"/>
<dbReference type="RefSeq" id="WP_001595119.1">
    <property type="nucleotide sequence ID" value="NZ_AP014654.1"/>
</dbReference>
<dbReference type="Gene3D" id="3.30.2310.20">
    <property type="entry name" value="RelE-like"/>
    <property type="match status" value="1"/>
</dbReference>
<evidence type="ECO:0000256" key="2">
    <source>
        <dbReference type="ARBA" id="ARBA00022649"/>
    </source>
</evidence>
<keyword evidence="2" id="KW-1277">Toxin-antitoxin system</keyword>
<reference evidence="3" key="1">
    <citation type="journal article" date="2015" name="Virulence">
        <title>Characterization of unstable pEntYN10 from enterotoxigenic Escherichia coli (ETEC) O169:H41.</title>
        <authorList>
            <person name="Ban E."/>
            <person name="Yoshida Y."/>
            <person name="Wakushima M."/>
            <person name="Wajima T."/>
            <person name="Hamabata T."/>
            <person name="Ichikawa N."/>
            <person name="Abe H."/>
            <person name="Horiguchi Y."/>
            <person name="Hara-Kudo Y."/>
            <person name="Kage-Nakadai E."/>
            <person name="Yamamoto T."/>
            <person name="Wada T."/>
            <person name="Nishikawa Y."/>
        </authorList>
    </citation>
    <scope>NUCLEOTIDE SEQUENCE</scope>
    <source>
        <strain evidence="3">O169:H41</strain>
        <plasmid evidence="3">pEntYN10</plasmid>
    </source>
</reference>
<protein>
    <submittedName>
        <fullName evidence="3">Toxin-antitoxin system, toxin component, RelE</fullName>
    </submittedName>
</protein>
<evidence type="ECO:0000256" key="1">
    <source>
        <dbReference type="ARBA" id="ARBA00006226"/>
    </source>
</evidence>
<sequence>MTYTVKFRDDALKEWLKLDKAIQQQFAKKLKKCSENPHIPSAKLRGIKDCYKIKLRASGFRLVYQVIDDQLIIAVVAIGKRERSDVYNLASRVGSLAAAACHGLKLPL</sequence>
<dbReference type="InterPro" id="IPR035093">
    <property type="entry name" value="RelE/ParE_toxin_dom_sf"/>
</dbReference>
<dbReference type="Pfam" id="PF05016">
    <property type="entry name" value="ParE_toxin"/>
    <property type="match status" value="1"/>
</dbReference>
<dbReference type="PANTHER" id="PTHR35601">
    <property type="entry name" value="TOXIN RELE"/>
    <property type="match status" value="1"/>
</dbReference>
<gene>
    <name evidence="3" type="primary">relE</name>
</gene>
<dbReference type="PANTHER" id="PTHR35601:SF1">
    <property type="entry name" value="TOXIN RELE"/>
    <property type="match status" value="1"/>
</dbReference>